<dbReference type="PROSITE" id="PS51192">
    <property type="entry name" value="HELICASE_ATP_BIND_1"/>
    <property type="match status" value="1"/>
</dbReference>
<evidence type="ECO:0000259" key="15">
    <source>
        <dbReference type="PROSITE" id="PS51194"/>
    </source>
</evidence>
<gene>
    <name evidence="17" type="ORF">V1264_003414</name>
</gene>
<evidence type="ECO:0000256" key="4">
    <source>
        <dbReference type="ARBA" id="ARBA00022741"/>
    </source>
</evidence>
<dbReference type="PROSITE" id="PS00028">
    <property type="entry name" value="ZINC_FINGER_C2H2_1"/>
    <property type="match status" value="1"/>
</dbReference>
<keyword evidence="7" id="KW-0378">Hydrolase</keyword>
<dbReference type="GO" id="GO:0016740">
    <property type="term" value="F:transferase activity"/>
    <property type="evidence" value="ECO:0007669"/>
    <property type="project" value="UniProtKB-KW"/>
</dbReference>
<dbReference type="InterPro" id="IPR002464">
    <property type="entry name" value="DNA/RNA_helicase_DEAH_CS"/>
</dbReference>
<feature type="compositionally biased region" description="Basic and acidic residues" evidence="13">
    <location>
        <begin position="97"/>
        <end position="110"/>
    </location>
</feature>
<dbReference type="Gene3D" id="1.20.120.1750">
    <property type="match status" value="1"/>
</dbReference>
<dbReference type="Gene3D" id="3.30.40.10">
    <property type="entry name" value="Zinc/RING finger domain, C3HC4 (zinc finger)"/>
    <property type="match status" value="1"/>
</dbReference>
<feature type="region of interest" description="Disordered" evidence="13">
    <location>
        <begin position="1340"/>
        <end position="1363"/>
    </location>
</feature>
<dbReference type="InterPro" id="IPR011709">
    <property type="entry name" value="DEAD-box_helicase_OB_fold"/>
</dbReference>
<evidence type="ECO:0000313" key="18">
    <source>
        <dbReference type="Proteomes" id="UP001374579"/>
    </source>
</evidence>
<dbReference type="InterPro" id="IPR035979">
    <property type="entry name" value="RBD_domain_sf"/>
</dbReference>
<dbReference type="CDD" id="cd00590">
    <property type="entry name" value="RRM_SF"/>
    <property type="match status" value="1"/>
</dbReference>
<dbReference type="SMART" id="SM00487">
    <property type="entry name" value="DEXDc"/>
    <property type="match status" value="1"/>
</dbReference>
<keyword evidence="4" id="KW-0547">Nucleotide-binding</keyword>
<proteinExistence type="inferred from homology"/>
<dbReference type="InterPro" id="IPR027417">
    <property type="entry name" value="P-loop_NTPase"/>
</dbReference>
<evidence type="ECO:0000256" key="9">
    <source>
        <dbReference type="ARBA" id="ARBA00022833"/>
    </source>
</evidence>
<keyword evidence="10" id="KW-0067">ATP-binding</keyword>
<dbReference type="InterPro" id="IPR007502">
    <property type="entry name" value="Helicase-assoc_dom"/>
</dbReference>
<evidence type="ECO:0000313" key="17">
    <source>
        <dbReference type="EMBL" id="KAK7099237.1"/>
    </source>
</evidence>
<feature type="compositionally biased region" description="Basic and acidic residues" evidence="13">
    <location>
        <begin position="361"/>
        <end position="374"/>
    </location>
</feature>
<dbReference type="GO" id="GO:0008270">
    <property type="term" value="F:zinc ion binding"/>
    <property type="evidence" value="ECO:0007669"/>
    <property type="project" value="UniProtKB-KW"/>
</dbReference>
<feature type="compositionally biased region" description="Basic and acidic residues" evidence="13">
    <location>
        <begin position="242"/>
        <end position="253"/>
    </location>
</feature>
<evidence type="ECO:0000256" key="8">
    <source>
        <dbReference type="ARBA" id="ARBA00022806"/>
    </source>
</evidence>
<evidence type="ECO:0008006" key="19">
    <source>
        <dbReference type="Google" id="ProtNLM"/>
    </source>
</evidence>
<dbReference type="Pfam" id="PF22191">
    <property type="entry name" value="IBR_1"/>
    <property type="match status" value="1"/>
</dbReference>
<dbReference type="CDD" id="cd20335">
    <property type="entry name" value="BRcat_RBR"/>
    <property type="match status" value="1"/>
</dbReference>
<dbReference type="SUPFAM" id="SSF52540">
    <property type="entry name" value="P-loop containing nucleoside triphosphate hydrolases"/>
    <property type="match status" value="1"/>
</dbReference>
<dbReference type="PROSITE" id="PS00690">
    <property type="entry name" value="DEAH_ATP_HELICASE"/>
    <property type="match status" value="1"/>
</dbReference>
<comment type="caution">
    <text evidence="17">The sequence shown here is derived from an EMBL/GenBank/DDBJ whole genome shotgun (WGS) entry which is preliminary data.</text>
</comment>
<dbReference type="SMART" id="SM00847">
    <property type="entry name" value="HA2"/>
    <property type="match status" value="1"/>
</dbReference>
<dbReference type="Pfam" id="PF07717">
    <property type="entry name" value="OB_NTP_bind"/>
    <property type="match status" value="1"/>
</dbReference>
<dbReference type="InterPro" id="IPR013083">
    <property type="entry name" value="Znf_RING/FYVE/PHD"/>
</dbReference>
<evidence type="ECO:0000256" key="2">
    <source>
        <dbReference type="ARBA" id="ARBA00022723"/>
    </source>
</evidence>
<evidence type="ECO:0000259" key="16">
    <source>
        <dbReference type="PROSITE" id="PS51873"/>
    </source>
</evidence>
<comment type="similarity">
    <text evidence="11">Belongs to the DEAD box helicase family. DEAH subfamily. PRP16 sub-subfamily.</text>
</comment>
<keyword evidence="5" id="KW-0863">Zinc-finger</keyword>
<feature type="domain" description="RING-type" evidence="16">
    <location>
        <begin position="1857"/>
        <end position="2098"/>
    </location>
</feature>
<accession>A0AAN9B5I9</accession>
<keyword evidence="9" id="KW-0862">Zinc</keyword>
<dbReference type="PROSITE" id="PS00518">
    <property type="entry name" value="ZF_RING_1"/>
    <property type="match status" value="1"/>
</dbReference>
<dbReference type="InterPro" id="IPR014001">
    <property type="entry name" value="Helicase_ATP-bd"/>
</dbReference>
<feature type="compositionally biased region" description="Basic and acidic residues" evidence="13">
    <location>
        <begin position="18"/>
        <end position="36"/>
    </location>
</feature>
<evidence type="ECO:0000256" key="1">
    <source>
        <dbReference type="ARBA" id="ARBA00022679"/>
    </source>
</evidence>
<dbReference type="CDD" id="cd18791">
    <property type="entry name" value="SF2_C_RHA"/>
    <property type="match status" value="1"/>
</dbReference>
<feature type="domain" description="Helicase C-terminal" evidence="15">
    <location>
        <begin position="772"/>
        <end position="947"/>
    </location>
</feature>
<sequence length="2107" mass="237344">MPCRDSGSGATNASPSQEKYRIRSSDKSELRDKDNAHLTSYDTGSKRADAPLQGKQTNPRKDRCDAREKTSKKQSSSESGPKAPTVSQESHRKPRNNKSEVSRRNNERPKSNASGPEAANASSQQSPLDHKSDRKDEGDTRQHSSKSGPRETNTSPPQRVGKVTTSSGVKHTKDTDTLCQGSTREATSAPCGKERGHHNSKRKITNGDKTKGSSADSSTPRRHQLNINRRQLNDDYEASNDGDSKSPHADQRRQRNKKANSTRKDSSTGETVLHEADESILAKRKTENKHTRRESADMKACQQKLDKRPSLRLSPEKEENRNARTLDTNAAEAKPTKGKTSGERVGSRSQRPQARNTISEENIRSHSHKSEGQKTKLYIRVRQQFEDAESFTTYLKSKSNVEGLEFQPSENSVSEIDGFTYYTLMCPSKSKATNLRQHLNNNKSSPQIHCRLYEFPIMKRSEDEREQRVMIIHKPIFHFDQTSDKLIQIHAQKLREVQKKLKQAIPHRKNFDTFEKINAEIKVLEQKEIELSKQKEEFTIVRDQLKAQLSSSEKKDDFNKQLRVLKDRYYRECYRFDMGLPMYARRREIVELVQNNQVSVILGETGSGKSTQLVQYLQEAWEDAPGVIVCTQPRRVAALTLASHVAGEMQTKVGQKVGYQVGSKQNKSKDTRIMYTTDHSLLNECLADPDLKAYSCVVVDEAHERSLHTDLLLSMIKRCLLRRTDLRVIITSATIEPTVFQTFFGGCPVLRATGRTFPVDVVWRGEDEQDDYLEKAMSTVIDIHTREPPGDILVFVTSPAETEKCCQALKQRMNVKGDFICLQLHGKQQAQEQQKVFWPAPKGKRKVVFATNCAETSITIDGIRYVVDTGRAKEMRYDPRRNLNSLCVTVISKSSADQRKGRAGRTAPGKCYRLYSEETYNEMESVTLPEILRIHLGHALLKLAELGVDKETYEFVQSPSQDTIDSAMKMLHVLGALNGGKITEKGRWIASLPFDPRLGLLTYLGREQGILYDSVVLAAVMSAEGGVFYRGTTEEDQRIHDITKTMFSIDKGDSLTCLSVYKAWSQVPDKGKNQWCVGNGLNAKVLRGVRETVSEVCKALGVKAMTFSPQDKTGQLRKMIFRCYSSSLCYYLGRQNAGYFAALASRRVHIHPSSCICALASVPEWVVYDQLIQTSRDFITGVTPVDESWLQELATQDIGFNPDEVRQKTVEKVYSRQVGSKAFFAVVGPCFSRLRELEASFPAASSSVVVIEAARDDGEISVYCTGDASATETLTAVLESSINTAVEEAEMEDREEVVAGSPKQGIRAVLGQGGQVQEILLCDQSRKLFIKKPHLEKDNAKNATDEITAEEAGTEETPSGEMIRDNAENASDEIAAKEATAEEAANEKAAIGEMIREKFSEFGEIKYCKQFDHGKNWGFLIFKRSEDAERAERCTKFEEGFTGQVEHRRQNKDETSFRLHLSWCRRPCLGFARVVVTRRFFARCLQLRHFHVDAHEVTIKPNHRGRETLRLEGITNTMTEDLVQRSLLYALGAEEGAGDIVLDVYIARRNTFTTRPSDEDKIKQQIRDLFRITETYVHVHRLEDNDDVTSRVTVKFRDPAEGSAAFEKLRSIGSDLYLDGQLVEMRPLATIEVELKAQTLELCRADLEEAREILANQDVHVQLREEDAGIEENSIGSRTLLIKTDRMEAAVEARSFLDLAMRGEVVDCSGVQMLFTAEGAQLLQNMERDTGSKVTKNVWSRTITIHGLGRSRLEMRHRLEQLTRQLQDIEEDIHTLKGEDKPPGLMKAVVMEFSEDLSRLRSATGIQAAVLDFRRHRLRVSGSRDSLVKVAAELEKIKEALWSKSNAQRPGGETAKPREMCSVCTCLIEVGQLYRLELCAHPFCKDCLKQQVYYAVRDKAVPIVCCHEDCERPLALRDVRNMVRSQAHLNMAALVQAAVTAFLSRNPNFKHCPTPDCPAVYKATERSLYDTSWRYGRALRTSALGGFEDASVFVCPACCTSTCTACHKSAHSGRACLPAGSQDDIASEPELKDWVSRDQDNRKQCPRCRHMIEKIAGCNKMVCMSCKAIFCWVCLKTFSTGSDCEDHLIEVHGGIFPRNYGRRPRYF</sequence>
<dbReference type="Pfam" id="PF00271">
    <property type="entry name" value="Helicase_C"/>
    <property type="match status" value="1"/>
</dbReference>
<dbReference type="Proteomes" id="UP001374579">
    <property type="component" value="Unassembled WGS sequence"/>
</dbReference>
<dbReference type="GO" id="GO:0003723">
    <property type="term" value="F:RNA binding"/>
    <property type="evidence" value="ECO:0007669"/>
    <property type="project" value="TreeGrafter"/>
</dbReference>
<feature type="compositionally biased region" description="Low complexity" evidence="13">
    <location>
        <begin position="73"/>
        <end position="82"/>
    </location>
</feature>
<dbReference type="Pfam" id="PF00270">
    <property type="entry name" value="DEAD"/>
    <property type="match status" value="1"/>
</dbReference>
<evidence type="ECO:0000256" key="3">
    <source>
        <dbReference type="ARBA" id="ARBA00022737"/>
    </source>
</evidence>
<keyword evidence="8" id="KW-0347">Helicase</keyword>
<feature type="coiled-coil region" evidence="12">
    <location>
        <begin position="1752"/>
        <end position="1779"/>
    </location>
</feature>
<feature type="compositionally biased region" description="Polar residues" evidence="13">
    <location>
        <begin position="347"/>
        <end position="360"/>
    </location>
</feature>
<dbReference type="Gene3D" id="1.20.120.1080">
    <property type="match status" value="1"/>
</dbReference>
<evidence type="ECO:0000259" key="14">
    <source>
        <dbReference type="PROSITE" id="PS51192"/>
    </source>
</evidence>
<feature type="coiled-coil region" evidence="12">
    <location>
        <begin position="514"/>
        <end position="544"/>
    </location>
</feature>
<evidence type="ECO:0000256" key="7">
    <source>
        <dbReference type="ARBA" id="ARBA00022801"/>
    </source>
</evidence>
<keyword evidence="6" id="KW-0833">Ubl conjugation pathway</keyword>
<dbReference type="InterPro" id="IPR044066">
    <property type="entry name" value="TRIAD_supradom"/>
</dbReference>
<dbReference type="Pfam" id="PF01485">
    <property type="entry name" value="IBR"/>
    <property type="match status" value="1"/>
</dbReference>
<evidence type="ECO:0000256" key="13">
    <source>
        <dbReference type="SAM" id="MobiDB-lite"/>
    </source>
</evidence>
<dbReference type="PANTHER" id="PTHR18934:SF91">
    <property type="entry name" value="PRE-MRNA-SPLICING FACTOR ATP-DEPENDENT RNA HELICASE PRP16"/>
    <property type="match status" value="1"/>
</dbReference>
<dbReference type="InterPro" id="IPR002867">
    <property type="entry name" value="IBR_dom"/>
</dbReference>
<dbReference type="InterPro" id="IPR013087">
    <property type="entry name" value="Znf_C2H2_type"/>
</dbReference>
<evidence type="ECO:0000256" key="12">
    <source>
        <dbReference type="SAM" id="Coils"/>
    </source>
</evidence>
<dbReference type="GO" id="GO:0005524">
    <property type="term" value="F:ATP binding"/>
    <property type="evidence" value="ECO:0007669"/>
    <property type="project" value="UniProtKB-KW"/>
</dbReference>
<dbReference type="Gene3D" id="3.30.70.330">
    <property type="match status" value="1"/>
</dbReference>
<dbReference type="Pfam" id="PF24471">
    <property type="entry name" value="KH_DEAH11"/>
    <property type="match status" value="1"/>
</dbReference>
<feature type="compositionally biased region" description="Polar residues" evidence="13">
    <location>
        <begin position="145"/>
        <end position="169"/>
    </location>
</feature>
<evidence type="ECO:0000256" key="5">
    <source>
        <dbReference type="ARBA" id="ARBA00022771"/>
    </source>
</evidence>
<protein>
    <recommendedName>
        <fullName evidence="19">RNA helicase</fullName>
    </recommendedName>
</protein>
<keyword evidence="2" id="KW-0479">Metal-binding</keyword>
<keyword evidence="1" id="KW-0808">Transferase</keyword>
<feature type="compositionally biased region" description="Polar residues" evidence="13">
    <location>
        <begin position="177"/>
        <end position="186"/>
    </location>
</feature>
<keyword evidence="12" id="KW-0175">Coiled coil</keyword>
<name>A0AAN9B5I9_9CAEN</name>
<feature type="compositionally biased region" description="Polar residues" evidence="13">
    <location>
        <begin position="8"/>
        <end position="17"/>
    </location>
</feature>
<dbReference type="PROSITE" id="PS51873">
    <property type="entry name" value="TRIAD"/>
    <property type="match status" value="1"/>
</dbReference>
<dbReference type="SUPFAM" id="SSF54928">
    <property type="entry name" value="RNA-binding domain, RBD"/>
    <property type="match status" value="1"/>
</dbReference>
<dbReference type="GO" id="GO:0016787">
    <property type="term" value="F:hydrolase activity"/>
    <property type="evidence" value="ECO:0007669"/>
    <property type="project" value="UniProtKB-KW"/>
</dbReference>
<evidence type="ECO:0000256" key="6">
    <source>
        <dbReference type="ARBA" id="ARBA00022786"/>
    </source>
</evidence>
<evidence type="ECO:0000256" key="11">
    <source>
        <dbReference type="ARBA" id="ARBA00038040"/>
    </source>
</evidence>
<dbReference type="InterPro" id="IPR056245">
    <property type="entry name" value="KH_DEAH11/12"/>
</dbReference>
<feature type="compositionally biased region" description="Basic and acidic residues" evidence="13">
    <location>
        <begin position="59"/>
        <end position="71"/>
    </location>
</feature>
<dbReference type="InterPro" id="IPR012677">
    <property type="entry name" value="Nucleotide-bd_a/b_plait_sf"/>
</dbReference>
<dbReference type="InterPro" id="IPR011545">
    <property type="entry name" value="DEAD/DEAH_box_helicase_dom"/>
</dbReference>
<dbReference type="GO" id="GO:0034458">
    <property type="term" value="F:3'-5' RNA helicase activity"/>
    <property type="evidence" value="ECO:0007669"/>
    <property type="project" value="TreeGrafter"/>
</dbReference>
<dbReference type="SMART" id="SM00490">
    <property type="entry name" value="HELICc"/>
    <property type="match status" value="1"/>
</dbReference>
<dbReference type="InterPro" id="IPR001650">
    <property type="entry name" value="Helicase_C-like"/>
</dbReference>
<feature type="domain" description="Helicase ATP-binding" evidence="14">
    <location>
        <begin position="590"/>
        <end position="753"/>
    </location>
</feature>
<dbReference type="PANTHER" id="PTHR18934">
    <property type="entry name" value="ATP-DEPENDENT RNA HELICASE"/>
    <property type="match status" value="1"/>
</dbReference>
<dbReference type="InterPro" id="IPR017907">
    <property type="entry name" value="Znf_RING_CS"/>
</dbReference>
<keyword evidence="18" id="KW-1185">Reference proteome</keyword>
<feature type="compositionally biased region" description="Basic and acidic residues" evidence="13">
    <location>
        <begin position="128"/>
        <end position="142"/>
    </location>
</feature>
<dbReference type="SUPFAM" id="SSF57850">
    <property type="entry name" value="RING/U-box"/>
    <property type="match status" value="2"/>
</dbReference>
<dbReference type="EMBL" id="JBAMIC010000012">
    <property type="protein sequence ID" value="KAK7099237.1"/>
    <property type="molecule type" value="Genomic_DNA"/>
</dbReference>
<feature type="compositionally biased region" description="Basic and acidic residues" evidence="13">
    <location>
        <begin position="262"/>
        <end position="297"/>
    </location>
</feature>
<dbReference type="CDD" id="cd17917">
    <property type="entry name" value="DEXHc_RHA-like"/>
    <property type="match status" value="1"/>
</dbReference>
<reference evidence="17 18" key="1">
    <citation type="submission" date="2024-02" db="EMBL/GenBank/DDBJ databases">
        <title>Chromosome-scale genome assembly of the rough periwinkle Littorina saxatilis.</title>
        <authorList>
            <person name="De Jode A."/>
            <person name="Faria R."/>
            <person name="Formenti G."/>
            <person name="Sims Y."/>
            <person name="Smith T.P."/>
            <person name="Tracey A."/>
            <person name="Wood J.M.D."/>
            <person name="Zagrodzka Z.B."/>
            <person name="Johannesson K."/>
            <person name="Butlin R.K."/>
            <person name="Leder E.H."/>
        </authorList>
    </citation>
    <scope>NUCLEOTIDE SEQUENCE [LARGE SCALE GENOMIC DNA]</scope>
    <source>
        <strain evidence="17">Snail1</strain>
        <tissue evidence="17">Muscle</tissue>
    </source>
</reference>
<feature type="compositionally biased region" description="Basic and acidic residues" evidence="13">
    <location>
        <begin position="304"/>
        <end position="324"/>
    </location>
</feature>
<feature type="compositionally biased region" description="Basic residues" evidence="13">
    <location>
        <begin position="195"/>
        <end position="204"/>
    </location>
</feature>
<keyword evidence="3" id="KW-0677">Repeat</keyword>
<evidence type="ECO:0000256" key="10">
    <source>
        <dbReference type="ARBA" id="ARBA00022840"/>
    </source>
</evidence>
<dbReference type="SMART" id="SM00647">
    <property type="entry name" value="IBR"/>
    <property type="match status" value="2"/>
</dbReference>
<organism evidence="17 18">
    <name type="scientific">Littorina saxatilis</name>
    <dbReference type="NCBI Taxonomy" id="31220"/>
    <lineage>
        <taxon>Eukaryota</taxon>
        <taxon>Metazoa</taxon>
        <taxon>Spiralia</taxon>
        <taxon>Lophotrochozoa</taxon>
        <taxon>Mollusca</taxon>
        <taxon>Gastropoda</taxon>
        <taxon>Caenogastropoda</taxon>
        <taxon>Littorinimorpha</taxon>
        <taxon>Littorinoidea</taxon>
        <taxon>Littorinidae</taxon>
        <taxon>Littorina</taxon>
    </lineage>
</organism>
<dbReference type="Gene3D" id="3.40.50.300">
    <property type="entry name" value="P-loop containing nucleotide triphosphate hydrolases"/>
    <property type="match status" value="2"/>
</dbReference>
<dbReference type="PROSITE" id="PS51194">
    <property type="entry name" value="HELICASE_CTER"/>
    <property type="match status" value="1"/>
</dbReference>
<feature type="region of interest" description="Disordered" evidence="13">
    <location>
        <begin position="1"/>
        <end position="374"/>
    </location>
</feature>